<dbReference type="Proteomes" id="UP001321486">
    <property type="component" value="Plasmid pNBRC108728a"/>
</dbReference>
<dbReference type="RefSeq" id="WP_286346897.1">
    <property type="nucleotide sequence ID" value="NZ_AP027733.1"/>
</dbReference>
<protein>
    <submittedName>
        <fullName evidence="1">Uncharacterized protein</fullName>
    </submittedName>
</protein>
<sequence length="160" mass="17756">MYYRRPKTRLQTLDSERVPEILTNVDKATVSGVGDHQRVATHELAHRFQYTVPGIHEMEQKFIVRRTTLADGTREKPVNVSGGTSREIGYADSFPDAYMGRDYSYGRADKSDPGTEILSVGMESLFTGTQGGFVGAGRYNRDDECRSFILGILASAGRKA</sequence>
<evidence type="ECO:0000313" key="2">
    <source>
        <dbReference type="Proteomes" id="UP001321486"/>
    </source>
</evidence>
<name>A0ABM8GVX0_9MICO</name>
<organism evidence="1 2">
    <name type="scientific">Frondihabitans sucicola</name>
    <dbReference type="NCBI Taxonomy" id="1268041"/>
    <lineage>
        <taxon>Bacteria</taxon>
        <taxon>Bacillati</taxon>
        <taxon>Actinomycetota</taxon>
        <taxon>Actinomycetes</taxon>
        <taxon>Micrococcales</taxon>
        <taxon>Microbacteriaceae</taxon>
        <taxon>Frondihabitans</taxon>
    </lineage>
</organism>
<gene>
    <name evidence="1" type="ORF">GCM10025867_48560</name>
</gene>
<reference evidence="2" key="1">
    <citation type="journal article" date="2019" name="Int. J. Syst. Evol. Microbiol.">
        <title>The Global Catalogue of Microorganisms (GCM) 10K type strain sequencing project: providing services to taxonomists for standard genome sequencing and annotation.</title>
        <authorList>
            <consortium name="The Broad Institute Genomics Platform"/>
            <consortium name="The Broad Institute Genome Sequencing Center for Infectious Disease"/>
            <person name="Wu L."/>
            <person name="Ma J."/>
        </authorList>
    </citation>
    <scope>NUCLEOTIDE SEQUENCE [LARGE SCALE GENOMIC DNA]</scope>
    <source>
        <strain evidence="2">NBRC 108728</strain>
    </source>
</reference>
<evidence type="ECO:0000313" key="1">
    <source>
        <dbReference type="EMBL" id="BDZ52615.1"/>
    </source>
</evidence>
<proteinExistence type="predicted"/>
<keyword evidence="2" id="KW-1185">Reference proteome</keyword>
<keyword evidence="1" id="KW-0614">Plasmid</keyword>
<geneLocation type="plasmid" evidence="1 2">
    <name>pNBRC108728a</name>
</geneLocation>
<dbReference type="EMBL" id="AP027733">
    <property type="protein sequence ID" value="BDZ52615.1"/>
    <property type="molecule type" value="Genomic_DNA"/>
</dbReference>
<accession>A0ABM8GVX0</accession>